<dbReference type="Proteomes" id="UP001163321">
    <property type="component" value="Chromosome 12"/>
</dbReference>
<protein>
    <submittedName>
        <fullName evidence="1">Uncharacterized protein</fullName>
    </submittedName>
</protein>
<gene>
    <name evidence="1" type="ORF">PsorP6_011622</name>
</gene>
<keyword evidence="2" id="KW-1185">Reference proteome</keyword>
<dbReference type="EMBL" id="CM047591">
    <property type="protein sequence ID" value="KAI9918526.1"/>
    <property type="molecule type" value="Genomic_DNA"/>
</dbReference>
<name>A0ACC0WKH5_9STRA</name>
<sequence>MYDTGLKRRRCQDSSSHDEDDDDEEGEDNKEEEENEEDIVEEEDLDDQAAGVQDDEAEKERAASELRHKTWSRIRPAKVTNKVWKYYKKYKDESMHKDKAICDLFNSEVNIGLKGTTTNLTQHLREITRNTLARNHKTIVESLASTEC</sequence>
<proteinExistence type="predicted"/>
<accession>A0ACC0WKH5</accession>
<evidence type="ECO:0000313" key="2">
    <source>
        <dbReference type="Proteomes" id="UP001163321"/>
    </source>
</evidence>
<organism evidence="1 2">
    <name type="scientific">Peronosclerospora sorghi</name>
    <dbReference type="NCBI Taxonomy" id="230839"/>
    <lineage>
        <taxon>Eukaryota</taxon>
        <taxon>Sar</taxon>
        <taxon>Stramenopiles</taxon>
        <taxon>Oomycota</taxon>
        <taxon>Peronosporomycetes</taxon>
        <taxon>Peronosporales</taxon>
        <taxon>Peronosporaceae</taxon>
        <taxon>Peronosclerospora</taxon>
    </lineage>
</organism>
<comment type="caution">
    <text evidence="1">The sequence shown here is derived from an EMBL/GenBank/DDBJ whole genome shotgun (WGS) entry which is preliminary data.</text>
</comment>
<evidence type="ECO:0000313" key="1">
    <source>
        <dbReference type="EMBL" id="KAI9918526.1"/>
    </source>
</evidence>
<reference evidence="1 2" key="1">
    <citation type="journal article" date="2022" name="bioRxiv">
        <title>The genome of the oomycete Peronosclerospora sorghi, a cosmopolitan pathogen of maize and sorghum, is inflated with dispersed pseudogenes.</title>
        <authorList>
            <person name="Fletcher K."/>
            <person name="Martin F."/>
            <person name="Isakeit T."/>
            <person name="Cavanaugh K."/>
            <person name="Magill C."/>
            <person name="Michelmore R."/>
        </authorList>
    </citation>
    <scope>NUCLEOTIDE SEQUENCE [LARGE SCALE GENOMIC DNA]</scope>
    <source>
        <strain evidence="1">P6</strain>
    </source>
</reference>